<dbReference type="AlphaFoldDB" id="A0A0D3I693"/>
<evidence type="ECO:0000313" key="4">
    <source>
        <dbReference type="Proteomes" id="UP000013827"/>
    </source>
</evidence>
<keyword evidence="4" id="KW-1185">Reference proteome</keyword>
<evidence type="ECO:0000256" key="1">
    <source>
        <dbReference type="SAM" id="MobiDB-lite"/>
    </source>
</evidence>
<dbReference type="HOGENOM" id="CLU_637123_0_0_1"/>
<feature type="region of interest" description="Disordered" evidence="1">
    <location>
        <begin position="343"/>
        <end position="369"/>
    </location>
</feature>
<dbReference type="PaxDb" id="2903-EOD06778"/>
<feature type="domain" description="Vacuolar protein sorting-associated protein 13 VPS13 adaptor binding" evidence="2">
    <location>
        <begin position="42"/>
        <end position="206"/>
    </location>
</feature>
<feature type="region of interest" description="Disordered" evidence="1">
    <location>
        <begin position="399"/>
        <end position="431"/>
    </location>
</feature>
<sequence>MLSFGPSGKLTGQLVAVQVDEGRWAELSLSRSKAASFALRHEDVVYELAAQVTRAPADFHRTRLVTLLPRYVLLNSTPFDLVVGQAGHDAWFLMPRHRPHSPAQRLVWHWPSARHKRRLCVKVLDADGSEWLPCAPFKLGGGGGASSGLRCLIKSRHPSEPRKLRVLGVHLEVVDGVCFVKLCEARAHEMPLMISNNTSAPIRAVQSRGGGERVSRASSHPPRVSRRRSASCSRSPVAHSSANPRPPTKQAQRRRAPCAPRSPPPPRRRASPPPPRPRAPAAAGGAISTCRPCLGRGSARRGRRRRGAARAARRAGRGEAGGVEGEGAGARCLRSTFRRVGGRPRRWRRGPAGRPGRRRRRPGPARRRRRCRRPCAAFWRGARLRRLAGWRRRRRCRRRCAAGSPAARSPRRWAPTFAASPSRCASRRRRA</sequence>
<protein>
    <recommendedName>
        <fullName evidence="2">Vacuolar protein sorting-associated protein 13 VPS13 adaptor binding domain-containing protein</fullName>
    </recommendedName>
</protein>
<feature type="compositionally biased region" description="Low complexity" evidence="1">
    <location>
        <begin position="401"/>
        <end position="424"/>
    </location>
</feature>
<accession>A0A0D3I693</accession>
<feature type="compositionally biased region" description="Basic residues" evidence="1">
    <location>
        <begin position="298"/>
        <end position="315"/>
    </location>
</feature>
<name>A0A0D3I693_EMIH1</name>
<feature type="compositionally biased region" description="Pro residues" evidence="1">
    <location>
        <begin position="260"/>
        <end position="278"/>
    </location>
</feature>
<evidence type="ECO:0000313" key="3">
    <source>
        <dbReference type="EnsemblProtists" id="EOD06778"/>
    </source>
</evidence>
<dbReference type="Pfam" id="PF25036">
    <property type="entry name" value="VPS13_VAB"/>
    <property type="match status" value="1"/>
</dbReference>
<dbReference type="RefSeq" id="XP_005759207.1">
    <property type="nucleotide sequence ID" value="XM_005759150.1"/>
</dbReference>
<dbReference type="KEGG" id="ehx:EMIHUDRAFT_453400"/>
<feature type="region of interest" description="Disordered" evidence="1">
    <location>
        <begin position="204"/>
        <end position="327"/>
    </location>
</feature>
<reference evidence="4" key="1">
    <citation type="journal article" date="2013" name="Nature">
        <title>Pan genome of the phytoplankton Emiliania underpins its global distribution.</title>
        <authorList>
            <person name="Read B.A."/>
            <person name="Kegel J."/>
            <person name="Klute M.J."/>
            <person name="Kuo A."/>
            <person name="Lefebvre S.C."/>
            <person name="Maumus F."/>
            <person name="Mayer C."/>
            <person name="Miller J."/>
            <person name="Monier A."/>
            <person name="Salamov A."/>
            <person name="Young J."/>
            <person name="Aguilar M."/>
            <person name="Claverie J.M."/>
            <person name="Frickenhaus S."/>
            <person name="Gonzalez K."/>
            <person name="Herman E.K."/>
            <person name="Lin Y.C."/>
            <person name="Napier J."/>
            <person name="Ogata H."/>
            <person name="Sarno A.F."/>
            <person name="Shmutz J."/>
            <person name="Schroeder D."/>
            <person name="de Vargas C."/>
            <person name="Verret F."/>
            <person name="von Dassow P."/>
            <person name="Valentin K."/>
            <person name="Van de Peer Y."/>
            <person name="Wheeler G."/>
            <person name="Dacks J.B."/>
            <person name="Delwiche C.F."/>
            <person name="Dyhrman S.T."/>
            <person name="Glockner G."/>
            <person name="John U."/>
            <person name="Richards T."/>
            <person name="Worden A.Z."/>
            <person name="Zhang X."/>
            <person name="Grigoriev I.V."/>
            <person name="Allen A.E."/>
            <person name="Bidle K."/>
            <person name="Borodovsky M."/>
            <person name="Bowler C."/>
            <person name="Brownlee C."/>
            <person name="Cock J.M."/>
            <person name="Elias M."/>
            <person name="Gladyshev V.N."/>
            <person name="Groth M."/>
            <person name="Guda C."/>
            <person name="Hadaegh A."/>
            <person name="Iglesias-Rodriguez M.D."/>
            <person name="Jenkins J."/>
            <person name="Jones B.M."/>
            <person name="Lawson T."/>
            <person name="Leese F."/>
            <person name="Lindquist E."/>
            <person name="Lobanov A."/>
            <person name="Lomsadze A."/>
            <person name="Malik S.B."/>
            <person name="Marsh M.E."/>
            <person name="Mackinder L."/>
            <person name="Mock T."/>
            <person name="Mueller-Roeber B."/>
            <person name="Pagarete A."/>
            <person name="Parker M."/>
            <person name="Probert I."/>
            <person name="Quesneville H."/>
            <person name="Raines C."/>
            <person name="Rensing S.A."/>
            <person name="Riano-Pachon D.M."/>
            <person name="Richier S."/>
            <person name="Rokitta S."/>
            <person name="Shiraiwa Y."/>
            <person name="Soanes D.M."/>
            <person name="van der Giezen M."/>
            <person name="Wahlund T.M."/>
            <person name="Williams B."/>
            <person name="Wilson W."/>
            <person name="Wolfe G."/>
            <person name="Wurch L.L."/>
        </authorList>
    </citation>
    <scope>NUCLEOTIDE SEQUENCE</scope>
</reference>
<proteinExistence type="predicted"/>
<organism evidence="3 4">
    <name type="scientific">Emiliania huxleyi (strain CCMP1516)</name>
    <dbReference type="NCBI Taxonomy" id="280463"/>
    <lineage>
        <taxon>Eukaryota</taxon>
        <taxon>Haptista</taxon>
        <taxon>Haptophyta</taxon>
        <taxon>Prymnesiophyceae</taxon>
        <taxon>Isochrysidales</taxon>
        <taxon>Noelaerhabdaceae</taxon>
        <taxon>Emiliania</taxon>
    </lineage>
</organism>
<feature type="compositionally biased region" description="Gly residues" evidence="1">
    <location>
        <begin position="318"/>
        <end position="327"/>
    </location>
</feature>
<evidence type="ECO:0000259" key="2">
    <source>
        <dbReference type="Pfam" id="PF25036"/>
    </source>
</evidence>
<dbReference type="InterPro" id="IPR009543">
    <property type="entry name" value="VPS13_VAB"/>
</dbReference>
<dbReference type="Proteomes" id="UP000013827">
    <property type="component" value="Unassembled WGS sequence"/>
</dbReference>
<reference evidence="3" key="2">
    <citation type="submission" date="2024-10" db="UniProtKB">
        <authorList>
            <consortium name="EnsemblProtists"/>
        </authorList>
    </citation>
    <scope>IDENTIFICATION</scope>
</reference>
<dbReference type="EnsemblProtists" id="EOD06778">
    <property type="protein sequence ID" value="EOD06778"/>
    <property type="gene ID" value="EMIHUDRAFT_453400"/>
</dbReference>
<dbReference type="GeneID" id="17252943"/>